<name>A0A1T5HEH8_9BACT</name>
<proteinExistence type="predicted"/>
<dbReference type="Proteomes" id="UP000190897">
    <property type="component" value="Unassembled WGS sequence"/>
</dbReference>
<evidence type="ECO:0000313" key="2">
    <source>
        <dbReference type="Proteomes" id="UP000190897"/>
    </source>
</evidence>
<evidence type="ECO:0008006" key="3">
    <source>
        <dbReference type="Google" id="ProtNLM"/>
    </source>
</evidence>
<protein>
    <recommendedName>
        <fullName evidence="3">TrkA-C domain-containing protein</fullName>
    </recommendedName>
</protein>
<organism evidence="1 2">
    <name type="scientific">Dyadobacter psychrophilus</name>
    <dbReference type="NCBI Taxonomy" id="651661"/>
    <lineage>
        <taxon>Bacteria</taxon>
        <taxon>Pseudomonadati</taxon>
        <taxon>Bacteroidota</taxon>
        <taxon>Cytophagia</taxon>
        <taxon>Cytophagales</taxon>
        <taxon>Spirosomataceae</taxon>
        <taxon>Dyadobacter</taxon>
    </lineage>
</organism>
<gene>
    <name evidence="1" type="ORF">SAMN05660293_05416</name>
</gene>
<sequence>MALPNFQNGFRIATPNTVMHENEVLILFGELTYIEKLMH</sequence>
<dbReference type="EMBL" id="FUZA01000012">
    <property type="protein sequence ID" value="SKC19044.1"/>
    <property type="molecule type" value="Genomic_DNA"/>
</dbReference>
<accession>A0A1T5HEH8</accession>
<dbReference type="STRING" id="651661.SAMN05660293_05416"/>
<evidence type="ECO:0000313" key="1">
    <source>
        <dbReference type="EMBL" id="SKC19044.1"/>
    </source>
</evidence>
<dbReference type="AlphaFoldDB" id="A0A1T5HEH8"/>
<reference evidence="2" key="1">
    <citation type="submission" date="2017-02" db="EMBL/GenBank/DDBJ databases">
        <authorList>
            <person name="Varghese N."/>
            <person name="Submissions S."/>
        </authorList>
    </citation>
    <scope>NUCLEOTIDE SEQUENCE [LARGE SCALE GENOMIC DNA]</scope>
    <source>
        <strain evidence="2">DSM 22270</strain>
    </source>
</reference>
<keyword evidence="2" id="KW-1185">Reference proteome</keyword>